<dbReference type="EMBL" id="MBTF01000005">
    <property type="protein sequence ID" value="OOQ60643.1"/>
    <property type="molecule type" value="Genomic_DNA"/>
</dbReference>
<reference evidence="2 3" key="1">
    <citation type="submission" date="2016-07" db="EMBL/GenBank/DDBJ databases">
        <title>Genomic analysis of zinc-resistant bacterium Mucilaginibacter pedocola TBZ30.</title>
        <authorList>
            <person name="Huang J."/>
            <person name="Tang J."/>
        </authorList>
    </citation>
    <scope>NUCLEOTIDE SEQUENCE [LARGE SCALE GENOMIC DNA]</scope>
    <source>
        <strain evidence="2 3">TBZ30</strain>
    </source>
</reference>
<comment type="caution">
    <text evidence="2">The sequence shown here is derived from an EMBL/GenBank/DDBJ whole genome shotgun (WGS) entry which is preliminary data.</text>
</comment>
<dbReference type="InterPro" id="IPR003615">
    <property type="entry name" value="HNH_nuc"/>
</dbReference>
<keyword evidence="3" id="KW-1185">Reference proteome</keyword>
<dbReference type="AlphaFoldDB" id="A0A1S9PI61"/>
<evidence type="ECO:0000313" key="3">
    <source>
        <dbReference type="Proteomes" id="UP000189739"/>
    </source>
</evidence>
<sequence>MWGYEGRQAISRGVVTPANSKAIILFVTKEKQKSSTPYVDYISDNFLYWEGEEKGLNNNRIINADYYNHPIHLFYRYKHHTDFIYMGEIRLEQHIARTDKPFEFVFNTVLQDEVRTDMVSEPVYNYQERETEKQSLRLSRVGQGKYRVDLLDVWGSCAITDVKVPEILKASHIKPWKDSSNLERLDPFNGLILTPTLDTLFDKGFISFENNGHILMAKELESFSKKLNLSADLKLRKHFDSNNQYLEYHRDIIFLDRYKAPGI</sequence>
<evidence type="ECO:0000313" key="2">
    <source>
        <dbReference type="EMBL" id="OOQ60643.1"/>
    </source>
</evidence>
<proteinExistence type="predicted"/>
<name>A0A1S9PI61_9SPHI</name>
<accession>A0A1S9PI61</accession>
<protein>
    <recommendedName>
        <fullName evidence="1">HNH nuclease domain-containing protein</fullName>
    </recommendedName>
</protein>
<feature type="domain" description="HNH nuclease" evidence="1">
    <location>
        <begin position="157"/>
        <end position="209"/>
    </location>
</feature>
<gene>
    <name evidence="2" type="ORF">BC343_23895</name>
</gene>
<evidence type="ECO:0000259" key="1">
    <source>
        <dbReference type="Pfam" id="PF13391"/>
    </source>
</evidence>
<organism evidence="2 3">
    <name type="scientific">Mucilaginibacter pedocola</name>
    <dbReference type="NCBI Taxonomy" id="1792845"/>
    <lineage>
        <taxon>Bacteria</taxon>
        <taxon>Pseudomonadati</taxon>
        <taxon>Bacteroidota</taxon>
        <taxon>Sphingobacteriia</taxon>
        <taxon>Sphingobacteriales</taxon>
        <taxon>Sphingobacteriaceae</taxon>
        <taxon>Mucilaginibacter</taxon>
    </lineage>
</organism>
<dbReference type="Proteomes" id="UP000189739">
    <property type="component" value="Unassembled WGS sequence"/>
</dbReference>
<dbReference type="Pfam" id="PF13391">
    <property type="entry name" value="HNH_2"/>
    <property type="match status" value="1"/>
</dbReference>